<dbReference type="GO" id="GO:0009116">
    <property type="term" value="P:nucleoside metabolic process"/>
    <property type="evidence" value="ECO:0007669"/>
    <property type="project" value="InterPro"/>
</dbReference>
<feature type="domain" description="Nucleoside phosphorylase" evidence="1">
    <location>
        <begin position="2"/>
        <end position="89"/>
    </location>
</feature>
<gene>
    <name evidence="2" type="ORF">LCGC14_3086180</name>
</gene>
<dbReference type="SUPFAM" id="SSF53167">
    <property type="entry name" value="Purine and uridine phosphorylases"/>
    <property type="match status" value="1"/>
</dbReference>
<dbReference type="GO" id="GO:0003824">
    <property type="term" value="F:catalytic activity"/>
    <property type="evidence" value="ECO:0007669"/>
    <property type="project" value="InterPro"/>
</dbReference>
<dbReference type="AlphaFoldDB" id="A0A0F8YJE1"/>
<dbReference type="InterPro" id="IPR035994">
    <property type="entry name" value="Nucleoside_phosphorylase_sf"/>
</dbReference>
<protein>
    <recommendedName>
        <fullName evidence="1">Nucleoside phosphorylase domain-containing protein</fullName>
    </recommendedName>
</protein>
<name>A0A0F8YJE1_9ZZZZ</name>
<dbReference type="Pfam" id="PF01048">
    <property type="entry name" value="PNP_UDP_1"/>
    <property type="match status" value="1"/>
</dbReference>
<sequence>MICVMVSLKKEIDYFLDILQNVKKRKISGRAVYRGRINGNDIEVIKTGIGSKSFDVKLLENCSRVISAGFCGALVTGFSTGDIVVSTELVLA</sequence>
<dbReference type="Gene3D" id="3.40.50.1580">
    <property type="entry name" value="Nucleoside phosphorylase domain"/>
    <property type="match status" value="1"/>
</dbReference>
<comment type="caution">
    <text evidence="2">The sequence shown here is derived from an EMBL/GenBank/DDBJ whole genome shotgun (WGS) entry which is preliminary data.</text>
</comment>
<accession>A0A0F8YJE1</accession>
<organism evidence="2">
    <name type="scientific">marine sediment metagenome</name>
    <dbReference type="NCBI Taxonomy" id="412755"/>
    <lineage>
        <taxon>unclassified sequences</taxon>
        <taxon>metagenomes</taxon>
        <taxon>ecological metagenomes</taxon>
    </lineage>
</organism>
<proteinExistence type="predicted"/>
<reference evidence="2" key="1">
    <citation type="journal article" date="2015" name="Nature">
        <title>Complex archaea that bridge the gap between prokaryotes and eukaryotes.</title>
        <authorList>
            <person name="Spang A."/>
            <person name="Saw J.H."/>
            <person name="Jorgensen S.L."/>
            <person name="Zaremba-Niedzwiedzka K."/>
            <person name="Martijn J."/>
            <person name="Lind A.E."/>
            <person name="van Eijk R."/>
            <person name="Schleper C."/>
            <person name="Guy L."/>
            <person name="Ettema T.J."/>
        </authorList>
    </citation>
    <scope>NUCLEOTIDE SEQUENCE</scope>
</reference>
<dbReference type="EMBL" id="LAZR01066066">
    <property type="protein sequence ID" value="KKK54294.1"/>
    <property type="molecule type" value="Genomic_DNA"/>
</dbReference>
<dbReference type="InterPro" id="IPR000845">
    <property type="entry name" value="Nucleoside_phosphorylase_d"/>
</dbReference>
<evidence type="ECO:0000313" key="2">
    <source>
        <dbReference type="EMBL" id="KKK54294.1"/>
    </source>
</evidence>
<feature type="non-terminal residue" evidence="2">
    <location>
        <position position="92"/>
    </location>
</feature>
<evidence type="ECO:0000259" key="1">
    <source>
        <dbReference type="Pfam" id="PF01048"/>
    </source>
</evidence>